<dbReference type="InterPro" id="IPR049044">
    <property type="entry name" value="RIF2_ASCE"/>
</dbReference>
<reference evidence="3" key="1">
    <citation type="journal article" date="2017" name="Nat. Genet.">
        <title>Contrasting evolutionary genome dynamics between domesticated and wild yeasts.</title>
        <authorList>
            <person name="Yue J.X."/>
            <person name="Li J."/>
            <person name="Aigrain L."/>
            <person name="Hallin J."/>
            <person name="Persson K."/>
            <person name="Oliver K."/>
            <person name="Bergstrom A."/>
            <person name="Coupland P."/>
            <person name="Warringer J."/>
            <person name="Lagomarsino M.C."/>
            <person name="Fischer G."/>
            <person name="Durbin R."/>
            <person name="Liti G."/>
        </authorList>
    </citation>
    <scope>NUCLEOTIDE SEQUENCE</scope>
    <source>
        <strain evidence="3">CBS432</strain>
    </source>
</reference>
<dbReference type="AlphaFoldDB" id="A0A8B8UWN7"/>
<dbReference type="OrthoDB" id="4040458at2759"/>
<reference evidence="3" key="3">
    <citation type="submission" date="2025-07" db="EMBL/GenBank/DDBJ databases">
        <authorList>
            <consortium name="NCBI Genome Project"/>
        </authorList>
    </citation>
    <scope>NUCLEOTIDE SEQUENCE</scope>
    <source>
        <strain evidence="3">CBS432</strain>
    </source>
</reference>
<name>A0A8B8UWN7_SACPA</name>
<evidence type="ECO:0000259" key="2">
    <source>
        <dbReference type="Pfam" id="PF21450"/>
    </source>
</evidence>
<accession>A0A8B8UWN7</accession>
<dbReference type="InterPro" id="IPR049045">
    <property type="entry name" value="RIF2_lid"/>
</dbReference>
<dbReference type="VEuPathDB" id="FungiDB:SPAR_L04560"/>
<dbReference type="GeneID" id="54632549"/>
<reference evidence="3" key="2">
    <citation type="submission" date="2020-01" db="EMBL/GenBank/DDBJ databases">
        <title>Population-level Yeast Reference Genomes.</title>
        <authorList>
            <person name="Yue J.-X."/>
        </authorList>
    </citation>
    <scope>NUCLEOTIDE SEQUENCE</scope>
    <source>
        <strain evidence="3">CBS432</strain>
    </source>
</reference>
<gene>
    <name evidence="3" type="primary">RIF2</name>
    <name evidence="3" type="ORF">SPAR_L04560</name>
</gene>
<feature type="domain" description="RIF2 ASCE" evidence="1">
    <location>
        <begin position="186"/>
        <end position="277"/>
    </location>
</feature>
<protein>
    <submittedName>
        <fullName evidence="3">Rif2p</fullName>
    </submittedName>
</protein>
<reference evidence="3" key="4">
    <citation type="submission" date="2025-08" db="UniProtKB">
        <authorList>
            <consortium name="RefSeq"/>
        </authorList>
    </citation>
    <scope>IDENTIFICATION</scope>
    <source>
        <strain evidence="3">CBS432</strain>
    </source>
</reference>
<dbReference type="Gene3D" id="3.40.50.12060">
    <property type="match status" value="1"/>
</dbReference>
<proteinExistence type="predicted"/>
<organism evidence="3">
    <name type="scientific">Saccharomyces paradoxus</name>
    <name type="common">Yeast</name>
    <name type="synonym">Saccharomyces douglasii</name>
    <dbReference type="NCBI Taxonomy" id="27291"/>
    <lineage>
        <taxon>Eukaryota</taxon>
        <taxon>Fungi</taxon>
        <taxon>Dikarya</taxon>
        <taxon>Ascomycota</taxon>
        <taxon>Saccharomycotina</taxon>
        <taxon>Saccharomycetes</taxon>
        <taxon>Saccharomycetales</taxon>
        <taxon>Saccharomycetaceae</taxon>
        <taxon>Saccharomyces</taxon>
    </lineage>
</organism>
<dbReference type="Pfam" id="PF21449">
    <property type="entry name" value="RIF2_ASCE"/>
    <property type="match status" value="1"/>
</dbReference>
<sequence length="395" mass="46040">MEHVDSDFAPIRRSERVVDSDKIMKAISDDLEQKNFTVLRKLNLVPIKKSVSSSKVSKASPVKEPMDHAFYQKFKSRALQELSTSYSSISYVPGLSEFLSNKLGNMKNYIVFFNQVKHIHQYAGIDRLVSEILSLVDLNVVIIEMNDYLTEEDLSSNKSKGCIESREQCRYKVHLDFETNEEPLNNTLDLMMTVIKKIDNDQKINHIFYFKFEQLDEMSSSTVIAPSKLREFIKVLSFLEKTKNVAFKFLFYSNNVGISSLLSTTLKKKISTELTVFEMPILTCVQVQEHLKKMIMFTFDPENKLLQSYNSLVTFQLNDRESKLANFFEFLRTFPHPFTYLFNAYTEIIVQSRTFNGLLDKIANGLTVKNYPHHTYNFKKNQRLPLKVTRRVRDR</sequence>
<dbReference type="KEGG" id="spao:SPAR_L04560"/>
<dbReference type="Gene3D" id="1.20.120.1650">
    <property type="match status" value="1"/>
</dbReference>
<dbReference type="RefSeq" id="XP_033768180.1">
    <property type="nucleotide sequence ID" value="XM_033912289.1"/>
</dbReference>
<evidence type="ECO:0000259" key="1">
    <source>
        <dbReference type="Pfam" id="PF21449"/>
    </source>
</evidence>
<feature type="domain" description="RIF2 AAA+ lid" evidence="2">
    <location>
        <begin position="284"/>
        <end position="368"/>
    </location>
</feature>
<evidence type="ECO:0000313" key="3">
    <source>
        <dbReference type="RefSeq" id="XP_033768180.1"/>
    </source>
</evidence>
<dbReference type="Pfam" id="PF21450">
    <property type="entry name" value="RIF2_lid"/>
    <property type="match status" value="1"/>
</dbReference>